<proteinExistence type="predicted"/>
<dbReference type="SUPFAM" id="SSF48403">
    <property type="entry name" value="Ankyrin repeat"/>
    <property type="match status" value="1"/>
</dbReference>
<feature type="repeat" description="ANK" evidence="3">
    <location>
        <begin position="4"/>
        <end position="36"/>
    </location>
</feature>
<dbReference type="InterPro" id="IPR002110">
    <property type="entry name" value="Ankyrin_rpt"/>
</dbReference>
<feature type="repeat" description="ANK" evidence="3">
    <location>
        <begin position="37"/>
        <end position="69"/>
    </location>
</feature>
<evidence type="ECO:0000313" key="4">
    <source>
        <dbReference type="EMBL" id="OAS14763.1"/>
    </source>
</evidence>
<dbReference type="STRING" id="1850517.A8708_23635"/>
<dbReference type="InterPro" id="IPR036770">
    <property type="entry name" value="Ankyrin_rpt-contain_sf"/>
</dbReference>
<evidence type="ECO:0000256" key="2">
    <source>
        <dbReference type="ARBA" id="ARBA00023043"/>
    </source>
</evidence>
<gene>
    <name evidence="4" type="ORF">A8708_23635</name>
</gene>
<feature type="repeat" description="ANK" evidence="3">
    <location>
        <begin position="70"/>
        <end position="104"/>
    </location>
</feature>
<dbReference type="GO" id="GO:0085020">
    <property type="term" value="P:protein K6-linked ubiquitination"/>
    <property type="evidence" value="ECO:0007669"/>
    <property type="project" value="TreeGrafter"/>
</dbReference>
<evidence type="ECO:0000256" key="1">
    <source>
        <dbReference type="ARBA" id="ARBA00022737"/>
    </source>
</evidence>
<protein>
    <submittedName>
        <fullName evidence="4">Uncharacterized protein</fullName>
    </submittedName>
</protein>
<dbReference type="PROSITE" id="PS50088">
    <property type="entry name" value="ANK_REPEAT"/>
    <property type="match status" value="3"/>
</dbReference>
<dbReference type="PROSITE" id="PS50297">
    <property type="entry name" value="ANK_REP_REGION"/>
    <property type="match status" value="3"/>
</dbReference>
<dbReference type="GO" id="GO:0004842">
    <property type="term" value="F:ubiquitin-protein transferase activity"/>
    <property type="evidence" value="ECO:0007669"/>
    <property type="project" value="TreeGrafter"/>
</dbReference>
<reference evidence="4 5" key="1">
    <citation type="submission" date="2016-05" db="EMBL/GenBank/DDBJ databases">
        <title>Paenibacillus sp. 1ZS3-15 nov., isolated from the rhizosphere soil.</title>
        <authorList>
            <person name="Zhang X.X."/>
            <person name="Zhang J."/>
        </authorList>
    </citation>
    <scope>NUCLEOTIDE SEQUENCE [LARGE SCALE GENOMIC DNA]</scope>
    <source>
        <strain evidence="4 5">1ZS3-15</strain>
    </source>
</reference>
<dbReference type="Gene3D" id="1.25.40.20">
    <property type="entry name" value="Ankyrin repeat-containing domain"/>
    <property type="match status" value="2"/>
</dbReference>
<name>A0A198A173_9BACL</name>
<organism evidence="4 5">
    <name type="scientific">Paenibacillus oryzisoli</name>
    <dbReference type="NCBI Taxonomy" id="1850517"/>
    <lineage>
        <taxon>Bacteria</taxon>
        <taxon>Bacillati</taxon>
        <taxon>Bacillota</taxon>
        <taxon>Bacilli</taxon>
        <taxon>Bacillales</taxon>
        <taxon>Paenibacillaceae</taxon>
        <taxon>Paenibacillus</taxon>
    </lineage>
</organism>
<accession>A0A198A173</accession>
<comment type="caution">
    <text evidence="4">The sequence shown here is derived from an EMBL/GenBank/DDBJ whole genome shotgun (WGS) entry which is preliminary data.</text>
</comment>
<keyword evidence="1" id="KW-0677">Repeat</keyword>
<dbReference type="Pfam" id="PF00023">
    <property type="entry name" value="Ank"/>
    <property type="match status" value="1"/>
</dbReference>
<dbReference type="AlphaFoldDB" id="A0A198A173"/>
<dbReference type="SMART" id="SM00248">
    <property type="entry name" value="ANK"/>
    <property type="match status" value="3"/>
</dbReference>
<evidence type="ECO:0000256" key="3">
    <source>
        <dbReference type="PROSITE-ProRule" id="PRU00023"/>
    </source>
</evidence>
<evidence type="ECO:0000313" key="5">
    <source>
        <dbReference type="Proteomes" id="UP000078454"/>
    </source>
</evidence>
<dbReference type="PRINTS" id="PR01415">
    <property type="entry name" value="ANKYRIN"/>
</dbReference>
<keyword evidence="5" id="KW-1185">Reference proteome</keyword>
<dbReference type="PANTHER" id="PTHR24171:SF8">
    <property type="entry name" value="BRCA1-ASSOCIATED RING DOMAIN PROTEIN 1"/>
    <property type="match status" value="1"/>
</dbReference>
<dbReference type="Pfam" id="PF12796">
    <property type="entry name" value="Ank_2"/>
    <property type="match status" value="1"/>
</dbReference>
<dbReference type="Proteomes" id="UP000078454">
    <property type="component" value="Unassembled WGS sequence"/>
</dbReference>
<sequence>MDDDGRTALIHAVIDNLTEITKFLIERGANVDAQDNLGYTPLHYASQNYLPEVVKLLVDNKANVDVKDSHGNSPLFRAVFNSRGRGEVILLLLSHGADAHSKNNYDVSPIELAKTISNYDVTQYFR</sequence>
<dbReference type="EMBL" id="LYPB01000088">
    <property type="protein sequence ID" value="OAS14763.1"/>
    <property type="molecule type" value="Genomic_DNA"/>
</dbReference>
<dbReference type="PANTHER" id="PTHR24171">
    <property type="entry name" value="ANKYRIN REPEAT DOMAIN-CONTAINING PROTEIN 39-RELATED"/>
    <property type="match status" value="1"/>
</dbReference>
<keyword evidence="2 3" id="KW-0040">ANK repeat</keyword>